<name>A0A7J7HH31_CAMSI</name>
<protein>
    <submittedName>
        <fullName evidence="1">Uncharacterized protein</fullName>
    </submittedName>
</protein>
<dbReference type="EMBL" id="JACBKZ010000004">
    <property type="protein sequence ID" value="KAF5952143.1"/>
    <property type="molecule type" value="Genomic_DNA"/>
</dbReference>
<organism evidence="1 2">
    <name type="scientific">Camellia sinensis</name>
    <name type="common">Tea plant</name>
    <name type="synonym">Thea sinensis</name>
    <dbReference type="NCBI Taxonomy" id="4442"/>
    <lineage>
        <taxon>Eukaryota</taxon>
        <taxon>Viridiplantae</taxon>
        <taxon>Streptophyta</taxon>
        <taxon>Embryophyta</taxon>
        <taxon>Tracheophyta</taxon>
        <taxon>Spermatophyta</taxon>
        <taxon>Magnoliopsida</taxon>
        <taxon>eudicotyledons</taxon>
        <taxon>Gunneridae</taxon>
        <taxon>Pentapetalae</taxon>
        <taxon>asterids</taxon>
        <taxon>Ericales</taxon>
        <taxon>Theaceae</taxon>
        <taxon>Camellia</taxon>
    </lineage>
</organism>
<reference evidence="2" key="1">
    <citation type="journal article" date="2020" name="Nat. Commun.">
        <title>Genome assembly of wild tea tree DASZ reveals pedigree and selection history of tea varieties.</title>
        <authorList>
            <person name="Zhang W."/>
            <person name="Zhang Y."/>
            <person name="Qiu H."/>
            <person name="Guo Y."/>
            <person name="Wan H."/>
            <person name="Zhang X."/>
            <person name="Scossa F."/>
            <person name="Alseekh S."/>
            <person name="Zhang Q."/>
            <person name="Wang P."/>
            <person name="Xu L."/>
            <person name="Schmidt M.H."/>
            <person name="Jia X."/>
            <person name="Li D."/>
            <person name="Zhu A."/>
            <person name="Guo F."/>
            <person name="Chen W."/>
            <person name="Ni D."/>
            <person name="Usadel B."/>
            <person name="Fernie A.R."/>
            <person name="Wen W."/>
        </authorList>
    </citation>
    <scope>NUCLEOTIDE SEQUENCE [LARGE SCALE GENOMIC DNA]</scope>
    <source>
        <strain evidence="2">cv. G240</strain>
    </source>
</reference>
<dbReference type="AlphaFoldDB" id="A0A7J7HH31"/>
<gene>
    <name evidence="1" type="ORF">HYC85_010087</name>
</gene>
<accession>A0A7J7HH31</accession>
<dbReference type="Proteomes" id="UP000593564">
    <property type="component" value="Unassembled WGS sequence"/>
</dbReference>
<evidence type="ECO:0000313" key="2">
    <source>
        <dbReference type="Proteomes" id="UP000593564"/>
    </source>
</evidence>
<keyword evidence="2" id="KW-1185">Reference proteome</keyword>
<comment type="caution">
    <text evidence="1">The sequence shown here is derived from an EMBL/GenBank/DDBJ whole genome shotgun (WGS) entry which is preliminary data.</text>
</comment>
<sequence>MKYESFKQSIIDDFASEIQTKNFKENGVMQVDLTPSISTNHEGATLLLCNFLPSSSQPTNTT</sequence>
<reference evidence="1 2" key="2">
    <citation type="submission" date="2020-07" db="EMBL/GenBank/DDBJ databases">
        <title>Genome assembly of wild tea tree DASZ reveals pedigree and selection history of tea varieties.</title>
        <authorList>
            <person name="Zhang W."/>
        </authorList>
    </citation>
    <scope>NUCLEOTIDE SEQUENCE [LARGE SCALE GENOMIC DNA]</scope>
    <source>
        <strain evidence="2">cv. G240</strain>
        <tissue evidence="1">Leaf</tissue>
    </source>
</reference>
<proteinExistence type="predicted"/>
<evidence type="ECO:0000313" key="1">
    <source>
        <dbReference type="EMBL" id="KAF5952143.1"/>
    </source>
</evidence>